<keyword evidence="3" id="KW-1185">Reference proteome</keyword>
<name>A0ABP9B5B5_9ACTN</name>
<evidence type="ECO:0000313" key="3">
    <source>
        <dbReference type="Proteomes" id="UP001501265"/>
    </source>
</evidence>
<evidence type="ECO:0000313" key="2">
    <source>
        <dbReference type="EMBL" id="GAA4790613.1"/>
    </source>
</evidence>
<reference evidence="3" key="1">
    <citation type="journal article" date="2019" name="Int. J. Syst. Evol. Microbiol.">
        <title>The Global Catalogue of Microorganisms (GCM) 10K type strain sequencing project: providing services to taxonomists for standard genome sequencing and annotation.</title>
        <authorList>
            <consortium name="The Broad Institute Genomics Platform"/>
            <consortium name="The Broad Institute Genome Sequencing Center for Infectious Disease"/>
            <person name="Wu L."/>
            <person name="Ma J."/>
        </authorList>
    </citation>
    <scope>NUCLEOTIDE SEQUENCE [LARGE SCALE GENOMIC DNA]</scope>
    <source>
        <strain evidence="3">JCM 18081</strain>
    </source>
</reference>
<feature type="region of interest" description="Disordered" evidence="1">
    <location>
        <begin position="1"/>
        <end position="102"/>
    </location>
</feature>
<dbReference type="EMBL" id="BAABIG010000016">
    <property type="protein sequence ID" value="GAA4790613.1"/>
    <property type="molecule type" value="Genomic_DNA"/>
</dbReference>
<protein>
    <submittedName>
        <fullName evidence="2">Uncharacterized protein</fullName>
    </submittedName>
</protein>
<organism evidence="2 3">
    <name type="scientific">Streptomyces ziwulingensis</name>
    <dbReference type="NCBI Taxonomy" id="1045501"/>
    <lineage>
        <taxon>Bacteria</taxon>
        <taxon>Bacillati</taxon>
        <taxon>Actinomycetota</taxon>
        <taxon>Actinomycetes</taxon>
        <taxon>Kitasatosporales</taxon>
        <taxon>Streptomycetaceae</taxon>
        <taxon>Streptomyces</taxon>
    </lineage>
</organism>
<dbReference type="Proteomes" id="UP001501265">
    <property type="component" value="Unassembled WGS sequence"/>
</dbReference>
<evidence type="ECO:0000256" key="1">
    <source>
        <dbReference type="SAM" id="MobiDB-lite"/>
    </source>
</evidence>
<comment type="caution">
    <text evidence="2">The sequence shown here is derived from an EMBL/GenBank/DDBJ whole genome shotgun (WGS) entry which is preliminary data.</text>
</comment>
<sequence length="102" mass="11536">MPLPPSRSAPPVRIMAPVHRDRPSCARPVRRRWRSGTLRGHEYRGSRTLPLHEHRPSRLLPVNRQRPSPALSLREGLTPLASALPSGNRAPHDPRKPVMTTR</sequence>
<gene>
    <name evidence="2" type="ORF">GCM10023220_14790</name>
</gene>
<proteinExistence type="predicted"/>
<accession>A0ABP9B5B5</accession>
<feature type="compositionally biased region" description="Basic and acidic residues" evidence="1">
    <location>
        <begin position="39"/>
        <end position="56"/>
    </location>
</feature>